<proteinExistence type="predicted"/>
<protein>
    <submittedName>
        <fullName evidence="2">Uncharacterized protein</fullName>
    </submittedName>
</protein>
<dbReference type="WBParaSite" id="TREG1_28530.1">
    <property type="protein sequence ID" value="TREG1_28530.1"/>
    <property type="gene ID" value="TREG1_28530"/>
</dbReference>
<evidence type="ECO:0000313" key="2">
    <source>
        <dbReference type="WBParaSite" id="TREG1_28530.1"/>
    </source>
</evidence>
<evidence type="ECO:0000313" key="1">
    <source>
        <dbReference type="Proteomes" id="UP000050795"/>
    </source>
</evidence>
<keyword evidence="1" id="KW-1185">Reference proteome</keyword>
<dbReference type="AlphaFoldDB" id="A0AA85JLJ6"/>
<accession>A0AA85JLJ6</accession>
<sequence>MYLDSTRWLQDYNHTVIQSQRTQSGTWTCKCSYKAYCIKSKTFNRRIRGYVGVRFFTYSIIYMKLVHRRMIRHLHRHARTDI</sequence>
<dbReference type="Proteomes" id="UP000050795">
    <property type="component" value="Unassembled WGS sequence"/>
</dbReference>
<reference evidence="1" key="1">
    <citation type="submission" date="2022-06" db="EMBL/GenBank/DDBJ databases">
        <authorList>
            <person name="Berger JAMES D."/>
            <person name="Berger JAMES D."/>
        </authorList>
    </citation>
    <scope>NUCLEOTIDE SEQUENCE [LARGE SCALE GENOMIC DNA]</scope>
</reference>
<reference evidence="2" key="2">
    <citation type="submission" date="2023-11" db="UniProtKB">
        <authorList>
            <consortium name="WormBaseParasite"/>
        </authorList>
    </citation>
    <scope>IDENTIFICATION</scope>
</reference>
<organism evidence="1 2">
    <name type="scientific">Trichobilharzia regenti</name>
    <name type="common">Nasal bird schistosome</name>
    <dbReference type="NCBI Taxonomy" id="157069"/>
    <lineage>
        <taxon>Eukaryota</taxon>
        <taxon>Metazoa</taxon>
        <taxon>Spiralia</taxon>
        <taxon>Lophotrochozoa</taxon>
        <taxon>Platyhelminthes</taxon>
        <taxon>Trematoda</taxon>
        <taxon>Digenea</taxon>
        <taxon>Strigeidida</taxon>
        <taxon>Schistosomatoidea</taxon>
        <taxon>Schistosomatidae</taxon>
        <taxon>Trichobilharzia</taxon>
    </lineage>
</organism>
<name>A0AA85JLJ6_TRIRE</name>